<dbReference type="GO" id="GO:0003729">
    <property type="term" value="F:mRNA binding"/>
    <property type="evidence" value="ECO:0007669"/>
    <property type="project" value="InterPro"/>
</dbReference>
<dbReference type="InterPro" id="IPR012933">
    <property type="entry name" value="HicA_mRNA_interferase"/>
</dbReference>
<sequence>MVTRDFSGYDVMKVLVNKGNFERTRVRGDHVRLEWVHPDGSDVETRHVTVPLHDRVRVGTLRQIAENAGAKEFDAFCRWVDRNR</sequence>
<evidence type="ECO:0000313" key="8">
    <source>
        <dbReference type="Proteomes" id="UP000011625"/>
    </source>
</evidence>
<dbReference type="GO" id="GO:0016787">
    <property type="term" value="F:hydrolase activity"/>
    <property type="evidence" value="ECO:0007669"/>
    <property type="project" value="UniProtKB-KW"/>
</dbReference>
<dbReference type="AlphaFoldDB" id="M0MR05"/>
<comment type="caution">
    <text evidence="7">The sequence shown here is derived from an EMBL/GenBank/DDBJ whole genome shotgun (WGS) entry which is preliminary data.</text>
</comment>
<evidence type="ECO:0008006" key="9">
    <source>
        <dbReference type="Google" id="ProtNLM"/>
    </source>
</evidence>
<dbReference type="STRING" id="1227456.C450_20756"/>
<protein>
    <recommendedName>
        <fullName evidence="9">YcfA family protein</fullName>
    </recommendedName>
</protein>
<gene>
    <name evidence="7" type="ORF">C450_20756</name>
</gene>
<dbReference type="Proteomes" id="UP000011625">
    <property type="component" value="Unassembled WGS sequence"/>
</dbReference>
<dbReference type="EMBL" id="AOME01000108">
    <property type="protein sequence ID" value="EMA47788.1"/>
    <property type="molecule type" value="Genomic_DNA"/>
</dbReference>
<keyword evidence="8" id="KW-1185">Reference proteome</keyword>
<dbReference type="GO" id="GO:0004519">
    <property type="term" value="F:endonuclease activity"/>
    <property type="evidence" value="ECO:0007669"/>
    <property type="project" value="UniProtKB-KW"/>
</dbReference>
<keyword evidence="1" id="KW-1277">Toxin-antitoxin system</keyword>
<evidence type="ECO:0000256" key="2">
    <source>
        <dbReference type="ARBA" id="ARBA00022722"/>
    </source>
</evidence>
<keyword evidence="5" id="KW-0694">RNA-binding</keyword>
<evidence type="ECO:0000256" key="3">
    <source>
        <dbReference type="ARBA" id="ARBA00022759"/>
    </source>
</evidence>
<evidence type="ECO:0000256" key="5">
    <source>
        <dbReference type="ARBA" id="ARBA00022884"/>
    </source>
</evidence>
<dbReference type="Pfam" id="PF07927">
    <property type="entry name" value="HicA_toxin"/>
    <property type="match status" value="1"/>
</dbReference>
<proteinExistence type="predicted"/>
<reference evidence="7 8" key="1">
    <citation type="journal article" date="2014" name="PLoS Genet.">
        <title>Phylogenetically driven sequencing of extremely halophilic archaea reveals strategies for static and dynamic osmo-response.</title>
        <authorList>
            <person name="Becker E.A."/>
            <person name="Seitzer P.M."/>
            <person name="Tritt A."/>
            <person name="Larsen D."/>
            <person name="Krusor M."/>
            <person name="Yao A.I."/>
            <person name="Wu D."/>
            <person name="Madern D."/>
            <person name="Eisen J.A."/>
            <person name="Darling A.E."/>
            <person name="Facciotti M.T."/>
        </authorList>
    </citation>
    <scope>NUCLEOTIDE SEQUENCE [LARGE SCALE GENOMIC DNA]</scope>
    <source>
        <strain evidence="7 8">DSM 8989</strain>
    </source>
</reference>
<keyword evidence="2" id="KW-0540">Nuclease</keyword>
<evidence type="ECO:0000313" key="7">
    <source>
        <dbReference type="EMBL" id="EMA47788.1"/>
    </source>
</evidence>
<evidence type="ECO:0000256" key="6">
    <source>
        <dbReference type="ARBA" id="ARBA00023016"/>
    </source>
</evidence>
<evidence type="ECO:0000256" key="4">
    <source>
        <dbReference type="ARBA" id="ARBA00022801"/>
    </source>
</evidence>
<name>M0MR05_9EURY</name>
<accession>M0MR05</accession>
<evidence type="ECO:0000256" key="1">
    <source>
        <dbReference type="ARBA" id="ARBA00022649"/>
    </source>
</evidence>
<organism evidence="7 8">
    <name type="scientific">Halococcus salifodinae DSM 8989</name>
    <dbReference type="NCBI Taxonomy" id="1227456"/>
    <lineage>
        <taxon>Archaea</taxon>
        <taxon>Methanobacteriati</taxon>
        <taxon>Methanobacteriota</taxon>
        <taxon>Stenosarchaea group</taxon>
        <taxon>Halobacteria</taxon>
        <taxon>Halobacteriales</taxon>
        <taxon>Halococcaceae</taxon>
        <taxon>Halococcus</taxon>
    </lineage>
</organism>
<keyword evidence="6" id="KW-0346">Stress response</keyword>
<dbReference type="InterPro" id="IPR038570">
    <property type="entry name" value="HicA_sf"/>
</dbReference>
<keyword evidence="4" id="KW-0378">Hydrolase</keyword>
<dbReference type="SUPFAM" id="SSF54786">
    <property type="entry name" value="YcfA/nrd intein domain"/>
    <property type="match status" value="1"/>
</dbReference>
<dbReference type="Gene3D" id="3.30.920.30">
    <property type="entry name" value="Hypothetical protein"/>
    <property type="match status" value="1"/>
</dbReference>
<keyword evidence="3" id="KW-0255">Endonuclease</keyword>